<protein>
    <submittedName>
        <fullName evidence="1 2">Uncharacterized protein</fullName>
    </submittedName>
</protein>
<organism evidence="1 3">
    <name type="scientific">Medicago truncatula</name>
    <name type="common">Barrel medic</name>
    <name type="synonym">Medicago tribuloides</name>
    <dbReference type="NCBI Taxonomy" id="3880"/>
    <lineage>
        <taxon>Eukaryota</taxon>
        <taxon>Viridiplantae</taxon>
        <taxon>Streptophyta</taxon>
        <taxon>Embryophyta</taxon>
        <taxon>Tracheophyta</taxon>
        <taxon>Spermatophyta</taxon>
        <taxon>Magnoliopsida</taxon>
        <taxon>eudicotyledons</taxon>
        <taxon>Gunneridae</taxon>
        <taxon>Pentapetalae</taxon>
        <taxon>rosids</taxon>
        <taxon>fabids</taxon>
        <taxon>Fabales</taxon>
        <taxon>Fabaceae</taxon>
        <taxon>Papilionoideae</taxon>
        <taxon>50 kb inversion clade</taxon>
        <taxon>NPAAA clade</taxon>
        <taxon>Hologalegina</taxon>
        <taxon>IRL clade</taxon>
        <taxon>Trifolieae</taxon>
        <taxon>Medicago</taxon>
    </lineage>
</organism>
<dbReference type="HOGENOM" id="CLU_2674816_0_0_1"/>
<dbReference type="EMBL" id="CM001220">
    <property type="protein sequence ID" value="KEH31131.1"/>
    <property type="molecule type" value="Genomic_DNA"/>
</dbReference>
<name>A0A072UP23_MEDTR</name>
<dbReference type="Proteomes" id="UP000002051">
    <property type="component" value="Chromosome 4"/>
</dbReference>
<reference evidence="1 3" key="1">
    <citation type="journal article" date="2011" name="Nature">
        <title>The Medicago genome provides insight into the evolution of rhizobial symbioses.</title>
        <authorList>
            <person name="Young N.D."/>
            <person name="Debelle F."/>
            <person name="Oldroyd G.E."/>
            <person name="Geurts R."/>
            <person name="Cannon S.B."/>
            <person name="Udvardi M.K."/>
            <person name="Benedito V.A."/>
            <person name="Mayer K.F."/>
            <person name="Gouzy J."/>
            <person name="Schoof H."/>
            <person name="Van de Peer Y."/>
            <person name="Proost S."/>
            <person name="Cook D.R."/>
            <person name="Meyers B.C."/>
            <person name="Spannagl M."/>
            <person name="Cheung F."/>
            <person name="De Mita S."/>
            <person name="Krishnakumar V."/>
            <person name="Gundlach H."/>
            <person name="Zhou S."/>
            <person name="Mudge J."/>
            <person name="Bharti A.K."/>
            <person name="Murray J.D."/>
            <person name="Naoumkina M.A."/>
            <person name="Rosen B."/>
            <person name="Silverstein K.A."/>
            <person name="Tang H."/>
            <person name="Rombauts S."/>
            <person name="Zhao P.X."/>
            <person name="Zhou P."/>
            <person name="Barbe V."/>
            <person name="Bardou P."/>
            <person name="Bechner M."/>
            <person name="Bellec A."/>
            <person name="Berger A."/>
            <person name="Berges H."/>
            <person name="Bidwell S."/>
            <person name="Bisseling T."/>
            <person name="Choisne N."/>
            <person name="Couloux A."/>
            <person name="Denny R."/>
            <person name="Deshpande S."/>
            <person name="Dai X."/>
            <person name="Doyle J.J."/>
            <person name="Dudez A.M."/>
            <person name="Farmer A.D."/>
            <person name="Fouteau S."/>
            <person name="Franken C."/>
            <person name="Gibelin C."/>
            <person name="Gish J."/>
            <person name="Goldstein S."/>
            <person name="Gonzalez A.J."/>
            <person name="Green P.J."/>
            <person name="Hallab A."/>
            <person name="Hartog M."/>
            <person name="Hua A."/>
            <person name="Humphray S.J."/>
            <person name="Jeong D.H."/>
            <person name="Jing Y."/>
            <person name="Jocker A."/>
            <person name="Kenton S.M."/>
            <person name="Kim D.J."/>
            <person name="Klee K."/>
            <person name="Lai H."/>
            <person name="Lang C."/>
            <person name="Lin S."/>
            <person name="Macmil S.L."/>
            <person name="Magdelenat G."/>
            <person name="Matthews L."/>
            <person name="McCorrison J."/>
            <person name="Monaghan E.L."/>
            <person name="Mun J.H."/>
            <person name="Najar F.Z."/>
            <person name="Nicholson C."/>
            <person name="Noirot C."/>
            <person name="O'Bleness M."/>
            <person name="Paule C.R."/>
            <person name="Poulain J."/>
            <person name="Prion F."/>
            <person name="Qin B."/>
            <person name="Qu C."/>
            <person name="Retzel E.F."/>
            <person name="Riddle C."/>
            <person name="Sallet E."/>
            <person name="Samain S."/>
            <person name="Samson N."/>
            <person name="Sanders I."/>
            <person name="Saurat O."/>
            <person name="Scarpelli C."/>
            <person name="Schiex T."/>
            <person name="Segurens B."/>
            <person name="Severin A.J."/>
            <person name="Sherrier D.J."/>
            <person name="Shi R."/>
            <person name="Sims S."/>
            <person name="Singer S.R."/>
            <person name="Sinharoy S."/>
            <person name="Sterck L."/>
            <person name="Viollet A."/>
            <person name="Wang B.B."/>
            <person name="Wang K."/>
            <person name="Wang M."/>
            <person name="Wang X."/>
            <person name="Warfsmann J."/>
            <person name="Weissenbach J."/>
            <person name="White D.D."/>
            <person name="White J.D."/>
            <person name="Wiley G.B."/>
            <person name="Wincker P."/>
            <person name="Xing Y."/>
            <person name="Yang L."/>
            <person name="Yao Z."/>
            <person name="Ying F."/>
            <person name="Zhai J."/>
            <person name="Zhou L."/>
            <person name="Zuber A."/>
            <person name="Denarie J."/>
            <person name="Dixon R.A."/>
            <person name="May G.D."/>
            <person name="Schwartz D.C."/>
            <person name="Rogers J."/>
            <person name="Quetier F."/>
            <person name="Town C.D."/>
            <person name="Roe B.A."/>
        </authorList>
    </citation>
    <scope>NUCLEOTIDE SEQUENCE [LARGE SCALE GENOMIC DNA]</scope>
    <source>
        <strain evidence="1">A17</strain>
        <strain evidence="2 3">cv. Jemalong A17</strain>
    </source>
</reference>
<keyword evidence="3" id="KW-1185">Reference proteome</keyword>
<accession>A0A072UP23</accession>
<reference evidence="1 3" key="2">
    <citation type="journal article" date="2014" name="BMC Genomics">
        <title>An improved genome release (version Mt4.0) for the model legume Medicago truncatula.</title>
        <authorList>
            <person name="Tang H."/>
            <person name="Krishnakumar V."/>
            <person name="Bidwell S."/>
            <person name="Rosen B."/>
            <person name="Chan A."/>
            <person name="Zhou S."/>
            <person name="Gentzbittel L."/>
            <person name="Childs K.L."/>
            <person name="Yandell M."/>
            <person name="Gundlach H."/>
            <person name="Mayer K.F."/>
            <person name="Schwartz D.C."/>
            <person name="Town C.D."/>
        </authorList>
    </citation>
    <scope>GENOME REANNOTATION</scope>
    <source>
        <strain evidence="1">A17</strain>
        <strain evidence="2 3">cv. Jemalong A17</strain>
    </source>
</reference>
<gene>
    <name evidence="1" type="ordered locus">MTR_4g089180</name>
</gene>
<dbReference type="EnsemblPlants" id="KEH31131">
    <property type="protein sequence ID" value="KEH31131"/>
    <property type="gene ID" value="MTR_4g089180"/>
</dbReference>
<sequence length="75" mass="8731">MSKDYDYIKDLEKYSDIWKMEFGVLDSWIVTDKWSIGRLSIRSAYATKMCGRGGEEIVTPVRRSSRFRSITTSLV</sequence>
<dbReference type="AlphaFoldDB" id="A0A072UP23"/>
<evidence type="ECO:0000313" key="3">
    <source>
        <dbReference type="Proteomes" id="UP000002051"/>
    </source>
</evidence>
<evidence type="ECO:0000313" key="2">
    <source>
        <dbReference type="EnsemblPlants" id="KEH31131"/>
    </source>
</evidence>
<evidence type="ECO:0000313" key="1">
    <source>
        <dbReference type="EMBL" id="KEH31131.1"/>
    </source>
</evidence>
<proteinExistence type="predicted"/>
<reference evidence="2" key="3">
    <citation type="submission" date="2015-04" db="UniProtKB">
        <authorList>
            <consortium name="EnsemblPlants"/>
        </authorList>
    </citation>
    <scope>IDENTIFICATION</scope>
    <source>
        <strain evidence="2">cv. Jemalong A17</strain>
    </source>
</reference>